<proteinExistence type="predicted"/>
<reference evidence="2 3" key="1">
    <citation type="submission" date="2023-10" db="EMBL/GenBank/DDBJ databases">
        <title>Draft genome sequence of Xylaria bambusicola isolate GMP-LS, the root and basal stem rot pathogen of sugarcane in Indonesia.</title>
        <authorList>
            <person name="Selvaraj P."/>
            <person name="Muralishankar V."/>
            <person name="Muruganantham S."/>
            <person name="Sp S."/>
            <person name="Haryani S."/>
            <person name="Lau K.J.X."/>
            <person name="Naqvi N.I."/>
        </authorList>
    </citation>
    <scope>NUCLEOTIDE SEQUENCE [LARGE SCALE GENOMIC DNA]</scope>
    <source>
        <strain evidence="2">GMP-LS</strain>
    </source>
</reference>
<dbReference type="EMBL" id="JAWHQM010000005">
    <property type="protein sequence ID" value="KAK5627331.1"/>
    <property type="molecule type" value="Genomic_DNA"/>
</dbReference>
<evidence type="ECO:0000313" key="2">
    <source>
        <dbReference type="EMBL" id="KAK5627331.1"/>
    </source>
</evidence>
<keyword evidence="3" id="KW-1185">Reference proteome</keyword>
<dbReference type="AlphaFoldDB" id="A0AAN7UJN5"/>
<dbReference type="Proteomes" id="UP001305414">
    <property type="component" value="Unassembled WGS sequence"/>
</dbReference>
<protein>
    <submittedName>
        <fullName evidence="2">Uncharacterized protein</fullName>
    </submittedName>
</protein>
<accession>A0AAN7UJN5</accession>
<name>A0AAN7UJN5_9PEZI</name>
<gene>
    <name evidence="2" type="ORF">RRF57_003046</name>
</gene>
<comment type="caution">
    <text evidence="2">The sequence shown here is derived from an EMBL/GenBank/DDBJ whole genome shotgun (WGS) entry which is preliminary data.</text>
</comment>
<organism evidence="2 3">
    <name type="scientific">Xylaria bambusicola</name>
    <dbReference type="NCBI Taxonomy" id="326684"/>
    <lineage>
        <taxon>Eukaryota</taxon>
        <taxon>Fungi</taxon>
        <taxon>Dikarya</taxon>
        <taxon>Ascomycota</taxon>
        <taxon>Pezizomycotina</taxon>
        <taxon>Sordariomycetes</taxon>
        <taxon>Xylariomycetidae</taxon>
        <taxon>Xylariales</taxon>
        <taxon>Xylariaceae</taxon>
        <taxon>Xylaria</taxon>
    </lineage>
</organism>
<sequence length="640" mass="72653">MQSRAHRLRQIQTWIETGQNVLVSDYATRAHRSDELPSRDPNEPPASDTTSDDSSCDVLIDAEDDPLVPSSAQIKRVYYDGQETWSQLLERARRLPEGCYPSTLGNLCILMKDVPALPQPLPRSKGLWGWAVWELSSPPHLASSHHWSNTSSSARQRFSLGFDKPLRCLVLASQPQLPQPKGFSLLFFCWSYIFSVRLLEFQTRNFRYTQSFRQTVPTTTATDCVVDLTGASDKLVRWLSAVLAPSTMGWSAQGPLPAWAVYLDADIVLISSHRIVYDPKEAPPSASEAIELLIELCTLFGLAPATQSCVGPLMPSTVAFLAVLSIPFYRSSSFTPRLSFCLPNCRGPTTAQVDVISIQQHFADLPYYMTVCLSNFLGSSIWSIFWQPDISCNLVSPWYASIFYILEPFLKTRNAETIAKIFLIRRPRVGLWWLGIFLLGDPAIFDWVERFLETLEERYGYGSTSKPDLVMSAWSGVSQSFLDRAEARAYLESEDIPRSEILWHRHNLQLSRSTTAWPPPGTTKIQNVELELWPFLQQGSSRDYLHWVWLVRDRQDIQYGFHRDTGRFVQDVPDQLGLIRVAREQNREILKIKVTPSKEATLRTLALGVEDAVGDIHISNAYLDGLEGHRWLKHWRGLES</sequence>
<evidence type="ECO:0000313" key="3">
    <source>
        <dbReference type="Proteomes" id="UP001305414"/>
    </source>
</evidence>
<feature type="compositionally biased region" description="Basic and acidic residues" evidence="1">
    <location>
        <begin position="31"/>
        <end position="42"/>
    </location>
</feature>
<feature type="region of interest" description="Disordered" evidence="1">
    <location>
        <begin position="30"/>
        <end position="54"/>
    </location>
</feature>
<evidence type="ECO:0000256" key="1">
    <source>
        <dbReference type="SAM" id="MobiDB-lite"/>
    </source>
</evidence>